<comment type="caution">
    <text evidence="3">The sequence shown here is derived from an EMBL/GenBank/DDBJ whole genome shotgun (WGS) entry which is preliminary data.</text>
</comment>
<gene>
    <name evidence="3" type="ORF">HNR73_006890</name>
</gene>
<name>A0A841FNV6_9ACTN</name>
<accession>A0A841FNV6</accession>
<keyword evidence="2" id="KW-1133">Transmembrane helix</keyword>
<protein>
    <submittedName>
        <fullName evidence="3">Uncharacterized protein</fullName>
    </submittedName>
</protein>
<evidence type="ECO:0000313" key="3">
    <source>
        <dbReference type="EMBL" id="MBB6039001.1"/>
    </source>
</evidence>
<dbReference type="EMBL" id="JACHGT010000019">
    <property type="protein sequence ID" value="MBB6039001.1"/>
    <property type="molecule type" value="Genomic_DNA"/>
</dbReference>
<keyword evidence="2" id="KW-0472">Membrane</keyword>
<dbReference type="RefSeq" id="WP_184791979.1">
    <property type="nucleotide sequence ID" value="NZ_BONT01000073.1"/>
</dbReference>
<evidence type="ECO:0000256" key="2">
    <source>
        <dbReference type="SAM" id="Phobius"/>
    </source>
</evidence>
<keyword evidence="4" id="KW-1185">Reference proteome</keyword>
<feature type="transmembrane region" description="Helical" evidence="2">
    <location>
        <begin position="30"/>
        <end position="50"/>
    </location>
</feature>
<sequence length="385" mass="41144">MLRILFFLGLGFLVGGIALTATTGDTDFIWMWTTALPVTIILGVFTMLGASMRRLATPTPGETAGAVAEGRVALARVVSIDRTGTRINDVLVCRVGLVVAPRERAAYRTEVRMLVDPVAMPRFQPGQIKVAGRHALDRPEVWIIAEPDSTWRNAAEEGGAAVPAHAPEWKSDENAPGVGRQPIIGVGRRGRGARMAVYAVVFALAAGIPVALNWKQVTASNDFVYGDDAPTAVEELIKVMGDSKVVDITFHDDFVTVEAPSVPGAVTIDDFTYRYGEAEREGPTLIQPDDLAMELFDLDDVDFTVFPAISAAAVRATGIDDTESPLIVVSRGSSSDGVPGPIEIGVSLSDEYFSGYYTTDAKGNLLSMSGGRPESDAYKAEHAED</sequence>
<evidence type="ECO:0000256" key="1">
    <source>
        <dbReference type="SAM" id="MobiDB-lite"/>
    </source>
</evidence>
<keyword evidence="2" id="KW-0812">Transmembrane</keyword>
<feature type="transmembrane region" description="Helical" evidence="2">
    <location>
        <begin position="195"/>
        <end position="214"/>
    </location>
</feature>
<dbReference type="AlphaFoldDB" id="A0A841FNV6"/>
<feature type="compositionally biased region" description="Basic and acidic residues" evidence="1">
    <location>
        <begin position="373"/>
        <end position="385"/>
    </location>
</feature>
<feature type="region of interest" description="Disordered" evidence="1">
    <location>
        <begin position="364"/>
        <end position="385"/>
    </location>
</feature>
<organism evidence="3 4">
    <name type="scientific">Phytomonospora endophytica</name>
    <dbReference type="NCBI Taxonomy" id="714109"/>
    <lineage>
        <taxon>Bacteria</taxon>
        <taxon>Bacillati</taxon>
        <taxon>Actinomycetota</taxon>
        <taxon>Actinomycetes</taxon>
        <taxon>Micromonosporales</taxon>
        <taxon>Micromonosporaceae</taxon>
        <taxon>Phytomonospora</taxon>
    </lineage>
</organism>
<evidence type="ECO:0000313" key="4">
    <source>
        <dbReference type="Proteomes" id="UP000548476"/>
    </source>
</evidence>
<dbReference type="Proteomes" id="UP000548476">
    <property type="component" value="Unassembled WGS sequence"/>
</dbReference>
<proteinExistence type="predicted"/>
<reference evidence="3 4" key="1">
    <citation type="submission" date="2020-08" db="EMBL/GenBank/DDBJ databases">
        <title>Genomic Encyclopedia of Type Strains, Phase IV (KMG-IV): sequencing the most valuable type-strain genomes for metagenomic binning, comparative biology and taxonomic classification.</title>
        <authorList>
            <person name="Goeker M."/>
        </authorList>
    </citation>
    <scope>NUCLEOTIDE SEQUENCE [LARGE SCALE GENOMIC DNA]</scope>
    <source>
        <strain evidence="3 4">YIM 65646</strain>
    </source>
</reference>